<accession>A0A2V3IPZ0</accession>
<dbReference type="OrthoDB" id="10569683at2759"/>
<comment type="caution">
    <text evidence="1">The sequence shown here is derived from an EMBL/GenBank/DDBJ whole genome shotgun (WGS) entry which is preliminary data.</text>
</comment>
<evidence type="ECO:0000313" key="1">
    <source>
        <dbReference type="EMBL" id="PXF44155.1"/>
    </source>
</evidence>
<proteinExistence type="predicted"/>
<evidence type="ECO:0000313" key="2">
    <source>
        <dbReference type="Proteomes" id="UP000247409"/>
    </source>
</evidence>
<dbReference type="AlphaFoldDB" id="A0A2V3IPZ0"/>
<sequence>MVHFDDHKVVMKLIIDYKMAESGSGFPLTIDREVEHSDPSFSLNEIARLIETLRDDERAKNALDKAIGRTLNRRELDANVTWDSYWFVIENRFNDKKVDSKHSFAGRLHEVDSNLRRLCDRSASVLKKQYNSMKKMVTITRANWSTSG</sequence>
<reference evidence="1 2" key="1">
    <citation type="journal article" date="2018" name="Mol. Biol. Evol.">
        <title>Analysis of the draft genome of the red seaweed Gracilariopsis chorda provides insights into genome size evolution in Rhodophyta.</title>
        <authorList>
            <person name="Lee J."/>
            <person name="Yang E.C."/>
            <person name="Graf L."/>
            <person name="Yang J.H."/>
            <person name="Qiu H."/>
            <person name="Zel Zion U."/>
            <person name="Chan C.X."/>
            <person name="Stephens T.G."/>
            <person name="Weber A.P.M."/>
            <person name="Boo G.H."/>
            <person name="Boo S.M."/>
            <person name="Kim K.M."/>
            <person name="Shin Y."/>
            <person name="Jung M."/>
            <person name="Lee S.J."/>
            <person name="Yim H.S."/>
            <person name="Lee J.H."/>
            <person name="Bhattacharya D."/>
            <person name="Yoon H.S."/>
        </authorList>
    </citation>
    <scope>NUCLEOTIDE SEQUENCE [LARGE SCALE GENOMIC DNA]</scope>
    <source>
        <strain evidence="1 2">SKKU-2015</strain>
        <tissue evidence="1">Whole body</tissue>
    </source>
</reference>
<protein>
    <submittedName>
        <fullName evidence="1">Uncharacterized protein</fullName>
    </submittedName>
</protein>
<dbReference type="EMBL" id="NBIV01000100">
    <property type="protein sequence ID" value="PXF44155.1"/>
    <property type="molecule type" value="Genomic_DNA"/>
</dbReference>
<gene>
    <name evidence="1" type="ORF">BWQ96_06082</name>
</gene>
<keyword evidence="2" id="KW-1185">Reference proteome</keyword>
<name>A0A2V3IPZ0_9FLOR</name>
<organism evidence="1 2">
    <name type="scientific">Gracilariopsis chorda</name>
    <dbReference type="NCBI Taxonomy" id="448386"/>
    <lineage>
        <taxon>Eukaryota</taxon>
        <taxon>Rhodophyta</taxon>
        <taxon>Florideophyceae</taxon>
        <taxon>Rhodymeniophycidae</taxon>
        <taxon>Gracilariales</taxon>
        <taxon>Gracilariaceae</taxon>
        <taxon>Gracilariopsis</taxon>
    </lineage>
</organism>
<dbReference type="Proteomes" id="UP000247409">
    <property type="component" value="Unassembled WGS sequence"/>
</dbReference>